<evidence type="ECO:0000256" key="8">
    <source>
        <dbReference type="ARBA" id="ARBA00023065"/>
    </source>
</evidence>
<protein>
    <recommendedName>
        <fullName evidence="11 12">ATP synthase subunit a</fullName>
    </recommendedName>
    <alternativeName>
        <fullName evidence="11">ATP synthase F0 sector subunit a</fullName>
    </alternativeName>
    <alternativeName>
        <fullName evidence="11">F-ATPase subunit 6</fullName>
    </alternativeName>
</protein>
<evidence type="ECO:0000256" key="7">
    <source>
        <dbReference type="ARBA" id="ARBA00022989"/>
    </source>
</evidence>
<keyword evidence="10 11" id="KW-0066">ATP synthesis</keyword>
<dbReference type="CDD" id="cd00310">
    <property type="entry name" value="ATP-synt_Fo_a_6"/>
    <property type="match status" value="1"/>
</dbReference>
<evidence type="ECO:0000256" key="3">
    <source>
        <dbReference type="ARBA" id="ARBA00022448"/>
    </source>
</evidence>
<dbReference type="GO" id="GO:0046933">
    <property type="term" value="F:proton-transporting ATP synthase activity, rotational mechanism"/>
    <property type="evidence" value="ECO:0007669"/>
    <property type="project" value="UniProtKB-UniRule"/>
</dbReference>
<feature type="transmembrane region" description="Helical" evidence="11">
    <location>
        <begin position="222"/>
        <end position="247"/>
    </location>
</feature>
<keyword evidence="9 11" id="KW-0472">Membrane</keyword>
<dbReference type="PROSITE" id="PS00449">
    <property type="entry name" value="ATPASE_A"/>
    <property type="match status" value="1"/>
</dbReference>
<dbReference type="InterPro" id="IPR023011">
    <property type="entry name" value="ATP_synth_F0_asu_AS"/>
</dbReference>
<evidence type="ECO:0000313" key="14">
    <source>
        <dbReference type="Proteomes" id="UP000179324"/>
    </source>
</evidence>
<reference evidence="13 14" key="1">
    <citation type="journal article" date="2016" name="Nat. Commun.">
        <title>Thousands of microbial genomes shed light on interconnected biogeochemical processes in an aquifer system.</title>
        <authorList>
            <person name="Anantharaman K."/>
            <person name="Brown C.T."/>
            <person name="Hug L.A."/>
            <person name="Sharon I."/>
            <person name="Castelle C.J."/>
            <person name="Probst A.J."/>
            <person name="Thomas B.C."/>
            <person name="Singh A."/>
            <person name="Wilkins M.J."/>
            <person name="Karaoz U."/>
            <person name="Brodie E.L."/>
            <person name="Williams K.H."/>
            <person name="Hubbard S.S."/>
            <person name="Banfield J.F."/>
        </authorList>
    </citation>
    <scope>NUCLEOTIDE SEQUENCE [LARGE SCALE GENOMIC DNA]</scope>
</reference>
<dbReference type="PRINTS" id="PR00123">
    <property type="entry name" value="ATPASEA"/>
</dbReference>
<keyword evidence="7 11" id="KW-1133">Transmembrane helix</keyword>
<dbReference type="AlphaFoldDB" id="A0A1F6BQC9"/>
<comment type="subcellular location">
    <subcellularLocation>
        <location evidence="11 12">Cell membrane</location>
        <topology evidence="11 12">Multi-pass membrane protein</topology>
    </subcellularLocation>
    <subcellularLocation>
        <location evidence="1">Membrane</location>
        <topology evidence="1">Multi-pass membrane protein</topology>
    </subcellularLocation>
</comment>
<dbReference type="NCBIfam" id="TIGR01131">
    <property type="entry name" value="ATP_synt_6_or_A"/>
    <property type="match status" value="1"/>
</dbReference>
<dbReference type="HAMAP" id="MF_01393">
    <property type="entry name" value="ATP_synth_a_bact"/>
    <property type="match status" value="1"/>
</dbReference>
<evidence type="ECO:0000256" key="10">
    <source>
        <dbReference type="ARBA" id="ARBA00023310"/>
    </source>
</evidence>
<evidence type="ECO:0000256" key="6">
    <source>
        <dbReference type="ARBA" id="ARBA00022781"/>
    </source>
</evidence>
<feature type="transmembrane region" description="Helical" evidence="11">
    <location>
        <begin position="136"/>
        <end position="159"/>
    </location>
</feature>
<evidence type="ECO:0000256" key="5">
    <source>
        <dbReference type="ARBA" id="ARBA00022692"/>
    </source>
</evidence>
<dbReference type="SUPFAM" id="SSF81336">
    <property type="entry name" value="F1F0 ATP synthase subunit A"/>
    <property type="match status" value="1"/>
</dbReference>
<dbReference type="InterPro" id="IPR035908">
    <property type="entry name" value="F0_ATP_A_sf"/>
</dbReference>
<evidence type="ECO:0000256" key="9">
    <source>
        <dbReference type="ARBA" id="ARBA00023136"/>
    </source>
</evidence>
<keyword evidence="8 11" id="KW-0406">Ion transport</keyword>
<dbReference type="GO" id="GO:0042777">
    <property type="term" value="P:proton motive force-driven plasma membrane ATP synthesis"/>
    <property type="evidence" value="ECO:0007669"/>
    <property type="project" value="TreeGrafter"/>
</dbReference>
<evidence type="ECO:0000256" key="2">
    <source>
        <dbReference type="ARBA" id="ARBA00006810"/>
    </source>
</evidence>
<dbReference type="PANTHER" id="PTHR42823:SF3">
    <property type="entry name" value="ATP SYNTHASE SUBUNIT A, CHLOROPLASTIC"/>
    <property type="match status" value="1"/>
</dbReference>
<feature type="transmembrane region" description="Helical" evidence="11">
    <location>
        <begin position="20"/>
        <end position="43"/>
    </location>
</feature>
<dbReference type="Proteomes" id="UP000179324">
    <property type="component" value="Unassembled WGS sequence"/>
</dbReference>
<name>A0A1F6BQC9_9BACT</name>
<dbReference type="InterPro" id="IPR000568">
    <property type="entry name" value="ATP_synth_F0_asu"/>
</dbReference>
<organism evidence="13 14">
    <name type="scientific">Candidatus Jorgensenbacteria bacterium GWC1_48_12</name>
    <dbReference type="NCBI Taxonomy" id="1798469"/>
    <lineage>
        <taxon>Bacteria</taxon>
        <taxon>Candidatus Joergenseniibacteriota</taxon>
    </lineage>
</organism>
<keyword evidence="3 11" id="KW-0813">Transport</keyword>
<keyword evidence="5 11" id="KW-0812">Transmembrane</keyword>
<comment type="function">
    <text evidence="11 12">Key component of the proton channel; it plays a direct role in the translocation of protons across the membrane.</text>
</comment>
<sequence length="251" mass="27491">MTEGVHISLVAEKVLDVFGFPLTNTLLTSWLVVIVLIVGAYFIGRNVKAMPAGAQNVAEFVIESFFGFMTTIAGDRKKAEKFFPIVATIFIFVLLANWAGILPGVGSIGFYLPAQTGEHGEVFVPFFRSVNSDLNMTLALALIAVTLSHFFGVASLGALRHAGKFFNFRNPIGFFVGILEFISEFAKIVSFSFRLFGNVFAGEVLLVIITFLVPYLAPVPFYGLEIFVGFIQALIFAVLTTMFLVVATEHH</sequence>
<evidence type="ECO:0000313" key="13">
    <source>
        <dbReference type="EMBL" id="OGG39053.1"/>
    </source>
</evidence>
<evidence type="ECO:0000256" key="11">
    <source>
        <dbReference type="HAMAP-Rule" id="MF_01393"/>
    </source>
</evidence>
<gene>
    <name evidence="11" type="primary">atpB</name>
    <name evidence="13" type="ORF">A2127_02640</name>
</gene>
<dbReference type="Pfam" id="PF00119">
    <property type="entry name" value="ATP-synt_A"/>
    <property type="match status" value="1"/>
</dbReference>
<dbReference type="EMBL" id="MFKI01000019">
    <property type="protein sequence ID" value="OGG39053.1"/>
    <property type="molecule type" value="Genomic_DNA"/>
</dbReference>
<feature type="transmembrane region" description="Helical" evidence="11">
    <location>
        <begin position="195"/>
        <end position="216"/>
    </location>
</feature>
<dbReference type="GO" id="GO:0045259">
    <property type="term" value="C:proton-transporting ATP synthase complex"/>
    <property type="evidence" value="ECO:0007669"/>
    <property type="project" value="UniProtKB-KW"/>
</dbReference>
<dbReference type="Gene3D" id="1.20.120.220">
    <property type="entry name" value="ATP synthase, F0 complex, subunit A"/>
    <property type="match status" value="1"/>
</dbReference>
<comment type="caution">
    <text evidence="13">The sequence shown here is derived from an EMBL/GenBank/DDBJ whole genome shotgun (WGS) entry which is preliminary data.</text>
</comment>
<dbReference type="PANTHER" id="PTHR42823">
    <property type="entry name" value="ATP SYNTHASE SUBUNIT A, CHLOROPLASTIC"/>
    <property type="match status" value="1"/>
</dbReference>
<evidence type="ECO:0000256" key="4">
    <source>
        <dbReference type="ARBA" id="ARBA00022547"/>
    </source>
</evidence>
<comment type="similarity">
    <text evidence="2 11 12">Belongs to the ATPase A chain family.</text>
</comment>
<proteinExistence type="inferred from homology"/>
<keyword evidence="4 11" id="KW-0138">CF(0)</keyword>
<evidence type="ECO:0000256" key="12">
    <source>
        <dbReference type="RuleBase" id="RU000483"/>
    </source>
</evidence>
<keyword evidence="6 11" id="KW-0375">Hydrogen ion transport</keyword>
<evidence type="ECO:0000256" key="1">
    <source>
        <dbReference type="ARBA" id="ARBA00004141"/>
    </source>
</evidence>
<accession>A0A1F6BQC9</accession>
<feature type="transmembrane region" description="Helical" evidence="11">
    <location>
        <begin position="82"/>
        <end position="101"/>
    </location>
</feature>
<dbReference type="InterPro" id="IPR045082">
    <property type="entry name" value="ATP_syn_F0_a_bact/chloroplast"/>
</dbReference>
<dbReference type="GO" id="GO:0005886">
    <property type="term" value="C:plasma membrane"/>
    <property type="evidence" value="ECO:0007669"/>
    <property type="project" value="UniProtKB-SubCell"/>
</dbReference>
<keyword evidence="11" id="KW-1003">Cell membrane</keyword>